<evidence type="ECO:0000313" key="3">
    <source>
        <dbReference type="Proteomes" id="UP001162891"/>
    </source>
</evidence>
<dbReference type="RefSeq" id="WP_248352876.1">
    <property type="nucleotide sequence ID" value="NZ_AP025591.1"/>
</dbReference>
<dbReference type="EMBL" id="AP025591">
    <property type="protein sequence ID" value="BDG04489.1"/>
    <property type="molecule type" value="Genomic_DNA"/>
</dbReference>
<sequence>MADDRTVNFGSVLDRETSDRKVWLLVIPILALVIGGAVWAFSAVSRADSYRAEAERAATQGKELQKAIDERDKLLVEARADEGILKSAGQATGVFYGVAPEATESGVAIANPGEKAVKVYLYGLVAPPGGQEYVVAARGTSGAPKVLATVVPSEAGTAFVLGKDLPAGTNSIEVLFRGAGAQTLDGATPRVAARYPADENERGMLMQPVQAKARRGAGRARR</sequence>
<gene>
    <name evidence="2" type="ORF">AMOR_34850</name>
</gene>
<keyword evidence="1" id="KW-0472">Membrane</keyword>
<keyword evidence="1" id="KW-1133">Transmembrane helix</keyword>
<accession>A0ABN6MU32</accession>
<evidence type="ECO:0000256" key="1">
    <source>
        <dbReference type="SAM" id="Phobius"/>
    </source>
</evidence>
<reference evidence="3" key="1">
    <citation type="journal article" date="2022" name="Int. J. Syst. Evol. Microbiol.">
        <title>Anaeromyxobacter oryzae sp. nov., Anaeromyxobacter diazotrophicus sp. nov. and Anaeromyxobacter paludicola sp. nov., isolated from paddy soils.</title>
        <authorList>
            <person name="Itoh H."/>
            <person name="Xu Z."/>
            <person name="Mise K."/>
            <person name="Masuda Y."/>
            <person name="Ushijima N."/>
            <person name="Hayakawa C."/>
            <person name="Shiratori Y."/>
            <person name="Senoo K."/>
        </authorList>
    </citation>
    <scope>NUCLEOTIDE SEQUENCE [LARGE SCALE GENOMIC DNA]</scope>
    <source>
        <strain evidence="3">Red232</strain>
    </source>
</reference>
<proteinExistence type="predicted"/>
<feature type="transmembrane region" description="Helical" evidence="1">
    <location>
        <begin position="22"/>
        <end position="41"/>
    </location>
</feature>
<keyword evidence="1" id="KW-0812">Transmembrane</keyword>
<dbReference type="Proteomes" id="UP001162891">
    <property type="component" value="Chromosome"/>
</dbReference>
<protein>
    <recommendedName>
        <fullName evidence="4">Fimbrial assembly protein</fullName>
    </recommendedName>
</protein>
<name>A0ABN6MU32_9BACT</name>
<keyword evidence="3" id="KW-1185">Reference proteome</keyword>
<evidence type="ECO:0008006" key="4">
    <source>
        <dbReference type="Google" id="ProtNLM"/>
    </source>
</evidence>
<evidence type="ECO:0000313" key="2">
    <source>
        <dbReference type="EMBL" id="BDG04489.1"/>
    </source>
</evidence>
<organism evidence="2 3">
    <name type="scientific">Anaeromyxobacter oryzae</name>
    <dbReference type="NCBI Taxonomy" id="2918170"/>
    <lineage>
        <taxon>Bacteria</taxon>
        <taxon>Pseudomonadati</taxon>
        <taxon>Myxococcota</taxon>
        <taxon>Myxococcia</taxon>
        <taxon>Myxococcales</taxon>
        <taxon>Cystobacterineae</taxon>
        <taxon>Anaeromyxobacteraceae</taxon>
        <taxon>Anaeromyxobacter</taxon>
    </lineage>
</organism>